<keyword evidence="4" id="KW-1185">Reference proteome</keyword>
<dbReference type="SUPFAM" id="SSF57701">
    <property type="entry name" value="Zn2/Cys6 DNA-binding domain"/>
    <property type="match status" value="1"/>
</dbReference>
<evidence type="ECO:0000313" key="3">
    <source>
        <dbReference type="EnsemblFungi" id="PTTG_28387-t43_1-p1"/>
    </source>
</evidence>
<reference evidence="2" key="2">
    <citation type="submission" date="2016-05" db="EMBL/GenBank/DDBJ databases">
        <title>Comparative analysis highlights variable genome content of wheat rusts and divergence of the mating loci.</title>
        <authorList>
            <person name="Cuomo C.A."/>
            <person name="Bakkeren G."/>
            <person name="Szabo L."/>
            <person name="Khalil H."/>
            <person name="Joly D."/>
            <person name="Goldberg J."/>
            <person name="Young S."/>
            <person name="Zeng Q."/>
            <person name="Fellers J."/>
        </authorList>
    </citation>
    <scope>NUCLEOTIDE SEQUENCE [LARGE SCALE GENOMIC DNA]</scope>
    <source>
        <strain evidence="2">1-1 BBBD Race 1</strain>
    </source>
</reference>
<dbReference type="EMBL" id="ADAS02000105">
    <property type="protein sequence ID" value="OAV90275.1"/>
    <property type="molecule type" value="Genomic_DNA"/>
</dbReference>
<protein>
    <submittedName>
        <fullName evidence="3">Zn(2)-C6 fungal-type domain-containing protein</fullName>
    </submittedName>
</protein>
<accession>A0A180GC66</accession>
<proteinExistence type="predicted"/>
<feature type="domain" description="Zn(2)-C6 fungal-type" evidence="1">
    <location>
        <begin position="18"/>
        <end position="45"/>
    </location>
</feature>
<dbReference type="VEuPathDB" id="FungiDB:PTTG_28387"/>
<name>A0A180GC66_PUCT1</name>
<organism evidence="2">
    <name type="scientific">Puccinia triticina (isolate 1-1 / race 1 (BBBD))</name>
    <name type="common">Brown leaf rust fungus</name>
    <dbReference type="NCBI Taxonomy" id="630390"/>
    <lineage>
        <taxon>Eukaryota</taxon>
        <taxon>Fungi</taxon>
        <taxon>Dikarya</taxon>
        <taxon>Basidiomycota</taxon>
        <taxon>Pucciniomycotina</taxon>
        <taxon>Pucciniomycetes</taxon>
        <taxon>Pucciniales</taxon>
        <taxon>Pucciniaceae</taxon>
        <taxon>Puccinia</taxon>
    </lineage>
</organism>
<reference evidence="3 4" key="3">
    <citation type="journal article" date="2017" name="G3 (Bethesda)">
        <title>Comparative analysis highlights variable genome content of wheat rusts and divergence of the mating loci.</title>
        <authorList>
            <person name="Cuomo C.A."/>
            <person name="Bakkeren G."/>
            <person name="Khalil H.B."/>
            <person name="Panwar V."/>
            <person name="Joly D."/>
            <person name="Linning R."/>
            <person name="Sakthikumar S."/>
            <person name="Song X."/>
            <person name="Adiconis X."/>
            <person name="Fan L."/>
            <person name="Goldberg J.M."/>
            <person name="Levin J.Z."/>
            <person name="Young S."/>
            <person name="Zeng Q."/>
            <person name="Anikster Y."/>
            <person name="Bruce M."/>
            <person name="Wang M."/>
            <person name="Yin C."/>
            <person name="McCallum B."/>
            <person name="Szabo L.J."/>
            <person name="Hulbert S."/>
            <person name="Chen X."/>
            <person name="Fellers J.P."/>
        </authorList>
    </citation>
    <scope>NUCLEOTIDE SEQUENCE</scope>
    <source>
        <strain evidence="3">isolate 1-1 / race 1 (BBBD)</strain>
        <strain evidence="4">Isolate 1-1 / race 1 (BBBD)</strain>
    </source>
</reference>
<dbReference type="EnsemblFungi" id="PTTG_28387-t43_1">
    <property type="protein sequence ID" value="PTTG_28387-t43_1-p1"/>
    <property type="gene ID" value="PTTG_28387"/>
</dbReference>
<dbReference type="Proteomes" id="UP000005240">
    <property type="component" value="Unassembled WGS sequence"/>
</dbReference>
<dbReference type="GO" id="GO:0008270">
    <property type="term" value="F:zinc ion binding"/>
    <property type="evidence" value="ECO:0007669"/>
    <property type="project" value="InterPro"/>
</dbReference>
<dbReference type="Pfam" id="PF00172">
    <property type="entry name" value="Zn_clus"/>
    <property type="match status" value="1"/>
</dbReference>
<dbReference type="InterPro" id="IPR001138">
    <property type="entry name" value="Zn2Cys6_DnaBD"/>
</dbReference>
<dbReference type="AlphaFoldDB" id="A0A180GC66"/>
<dbReference type="InterPro" id="IPR036864">
    <property type="entry name" value="Zn2-C6_fun-type_DNA-bd_sf"/>
</dbReference>
<evidence type="ECO:0000259" key="1">
    <source>
        <dbReference type="Pfam" id="PF00172"/>
    </source>
</evidence>
<evidence type="ECO:0000313" key="2">
    <source>
        <dbReference type="EMBL" id="OAV90275.1"/>
    </source>
</evidence>
<reference evidence="3" key="4">
    <citation type="submission" date="2025-05" db="UniProtKB">
        <authorList>
            <consortium name="EnsemblFungi"/>
        </authorList>
    </citation>
    <scope>IDENTIFICATION</scope>
    <source>
        <strain evidence="3">isolate 1-1 / race 1 (BBBD)</strain>
    </source>
</reference>
<dbReference type="GO" id="GO:0000981">
    <property type="term" value="F:DNA-binding transcription factor activity, RNA polymerase II-specific"/>
    <property type="evidence" value="ECO:0007669"/>
    <property type="project" value="InterPro"/>
</dbReference>
<dbReference type="OrthoDB" id="2507567at2759"/>
<sequence length="52" mass="6046">MTCFILVTSEIHKEAKTHKRRTRCDRGRPCSECGKRNLTCDYPAANLKDIMF</sequence>
<evidence type="ECO:0000313" key="4">
    <source>
        <dbReference type="Proteomes" id="UP000005240"/>
    </source>
</evidence>
<reference evidence="2" key="1">
    <citation type="submission" date="2009-11" db="EMBL/GenBank/DDBJ databases">
        <authorList>
            <consortium name="The Broad Institute Genome Sequencing Platform"/>
            <person name="Ward D."/>
            <person name="Feldgarden M."/>
            <person name="Earl A."/>
            <person name="Young S.K."/>
            <person name="Zeng Q."/>
            <person name="Koehrsen M."/>
            <person name="Alvarado L."/>
            <person name="Berlin A."/>
            <person name="Bochicchio J."/>
            <person name="Borenstein D."/>
            <person name="Chapman S.B."/>
            <person name="Chen Z."/>
            <person name="Engels R."/>
            <person name="Freedman E."/>
            <person name="Gellesch M."/>
            <person name="Goldberg J."/>
            <person name="Griggs A."/>
            <person name="Gujja S."/>
            <person name="Heilman E."/>
            <person name="Heiman D."/>
            <person name="Hepburn T."/>
            <person name="Howarth C."/>
            <person name="Jen D."/>
            <person name="Larson L."/>
            <person name="Lewis B."/>
            <person name="Mehta T."/>
            <person name="Park D."/>
            <person name="Pearson M."/>
            <person name="Roberts A."/>
            <person name="Saif S."/>
            <person name="Shea T."/>
            <person name="Shenoy N."/>
            <person name="Sisk P."/>
            <person name="Stolte C."/>
            <person name="Sykes S."/>
            <person name="Thomson T."/>
            <person name="Walk T."/>
            <person name="White J."/>
            <person name="Yandava C."/>
            <person name="Izard J."/>
            <person name="Baranova O.V."/>
            <person name="Blanton J.M."/>
            <person name="Tanner A.C."/>
            <person name="Dewhirst F.E."/>
            <person name="Haas B."/>
            <person name="Nusbaum C."/>
            <person name="Birren B."/>
        </authorList>
    </citation>
    <scope>NUCLEOTIDE SEQUENCE [LARGE SCALE GENOMIC DNA]</scope>
    <source>
        <strain evidence="2">1-1 BBBD Race 1</strain>
    </source>
</reference>
<dbReference type="Gene3D" id="4.10.240.10">
    <property type="entry name" value="Zn(2)-C6 fungal-type DNA-binding domain"/>
    <property type="match status" value="1"/>
</dbReference>
<gene>
    <name evidence="2" type="ORF">PTTG_28387</name>
</gene>